<gene>
    <name evidence="2" type="ORF">SERLADRAFT_478825</name>
</gene>
<dbReference type="HOGENOM" id="CLU_2211583_0_0_1"/>
<proteinExistence type="predicted"/>
<evidence type="ECO:0000313" key="2">
    <source>
        <dbReference type="EMBL" id="EGO19428.1"/>
    </source>
</evidence>
<organism>
    <name type="scientific">Serpula lacrymans var. lacrymans (strain S7.9)</name>
    <name type="common">Dry rot fungus</name>
    <dbReference type="NCBI Taxonomy" id="578457"/>
    <lineage>
        <taxon>Eukaryota</taxon>
        <taxon>Fungi</taxon>
        <taxon>Dikarya</taxon>
        <taxon>Basidiomycota</taxon>
        <taxon>Agaricomycotina</taxon>
        <taxon>Agaricomycetes</taxon>
        <taxon>Agaricomycetidae</taxon>
        <taxon>Boletales</taxon>
        <taxon>Coniophorineae</taxon>
        <taxon>Serpulaceae</taxon>
        <taxon>Serpula</taxon>
    </lineage>
</organism>
<dbReference type="Proteomes" id="UP000008064">
    <property type="component" value="Unassembled WGS sequence"/>
</dbReference>
<name>F8PAY8_SERL9</name>
<feature type="chain" id="PRO_5003382096" description="Secreted protein" evidence="1">
    <location>
        <begin position="28"/>
        <end position="107"/>
    </location>
</feature>
<dbReference type="GeneID" id="18821239"/>
<keyword evidence="1" id="KW-0732">Signal</keyword>
<dbReference type="RefSeq" id="XP_007323561.1">
    <property type="nucleotide sequence ID" value="XM_007323499.1"/>
</dbReference>
<accession>F8PAY8</accession>
<evidence type="ECO:0000256" key="1">
    <source>
        <dbReference type="SAM" id="SignalP"/>
    </source>
</evidence>
<sequence length="107" mass="11207">MLPPGPGTSLFAILCLHANCTSHACTAQQNSSAVSPFQLCTSIPDISPNLGLHSACCHTPAPPFAPWLPLIYVSVQCTHANSPSLSATDITLSDNGYGRQTKMIVVT</sequence>
<feature type="signal peptide" evidence="1">
    <location>
        <begin position="1"/>
        <end position="27"/>
    </location>
</feature>
<dbReference type="AlphaFoldDB" id="F8PAY8"/>
<dbReference type="KEGG" id="sla:SERLADRAFT_478825"/>
<protein>
    <recommendedName>
        <fullName evidence="3">Secreted protein</fullName>
    </recommendedName>
</protein>
<reference evidence="2" key="1">
    <citation type="submission" date="2011-04" db="EMBL/GenBank/DDBJ databases">
        <title>Evolution of plant cell wall degrading machinery underlies the functional diversity of forest fungi.</title>
        <authorList>
            <consortium name="US DOE Joint Genome Institute (JGI-PGF)"/>
            <person name="Eastwood D.C."/>
            <person name="Floudas D."/>
            <person name="Binder M."/>
            <person name="Majcherczyk A."/>
            <person name="Schneider P."/>
            <person name="Aerts A."/>
            <person name="Asiegbu F.O."/>
            <person name="Baker S.E."/>
            <person name="Barry K."/>
            <person name="Bendiksby M."/>
            <person name="Blumentritt M."/>
            <person name="Coutinho P.M."/>
            <person name="Cullen D."/>
            <person name="Cullen D."/>
            <person name="Gathman A."/>
            <person name="Goodell B."/>
            <person name="Henrissat B."/>
            <person name="Ihrmark K."/>
            <person name="Kauserud H."/>
            <person name="Kohler A."/>
            <person name="LaButti K."/>
            <person name="Lapidus A."/>
            <person name="Lavin J.L."/>
            <person name="Lee Y.-H."/>
            <person name="Lindquist E."/>
            <person name="Lilly W."/>
            <person name="Lucas S."/>
            <person name="Morin E."/>
            <person name="Murat C."/>
            <person name="Oguiza J.A."/>
            <person name="Park J."/>
            <person name="Pisabarro A.G."/>
            <person name="Riley R."/>
            <person name="Rosling A."/>
            <person name="Salamov A."/>
            <person name="Schmidt O."/>
            <person name="Schmutz J."/>
            <person name="Skrede I."/>
            <person name="Stenlid J."/>
            <person name="Wiebenga A."/>
            <person name="Xie X."/>
            <person name="Kues U."/>
            <person name="Hibbett D.S."/>
            <person name="Hoffmeister D."/>
            <person name="Hogberg N."/>
            <person name="Martin F."/>
            <person name="Grigoriev I.V."/>
            <person name="Watkinson S.C."/>
        </authorList>
    </citation>
    <scope>NUCLEOTIDE SEQUENCE</scope>
    <source>
        <strain evidence="2">S7.9</strain>
    </source>
</reference>
<dbReference type="EMBL" id="GL945443">
    <property type="protein sequence ID" value="EGO19428.1"/>
    <property type="molecule type" value="Genomic_DNA"/>
</dbReference>
<evidence type="ECO:0008006" key="3">
    <source>
        <dbReference type="Google" id="ProtNLM"/>
    </source>
</evidence>